<evidence type="ECO:0000313" key="5">
    <source>
        <dbReference type="Proteomes" id="UP000249829"/>
    </source>
</evidence>
<gene>
    <name evidence="4" type="ORF">BO99DRAFT_441206</name>
</gene>
<organism evidence="4 5">
    <name type="scientific">Aspergillus violaceofuscus (strain CBS 115571)</name>
    <dbReference type="NCBI Taxonomy" id="1450538"/>
    <lineage>
        <taxon>Eukaryota</taxon>
        <taxon>Fungi</taxon>
        <taxon>Dikarya</taxon>
        <taxon>Ascomycota</taxon>
        <taxon>Pezizomycotina</taxon>
        <taxon>Eurotiomycetes</taxon>
        <taxon>Eurotiomycetidae</taxon>
        <taxon>Eurotiales</taxon>
        <taxon>Aspergillaceae</taxon>
        <taxon>Aspergillus</taxon>
    </lineage>
</organism>
<feature type="chain" id="PRO_5015944610" evidence="3">
    <location>
        <begin position="20"/>
        <end position="153"/>
    </location>
</feature>
<keyword evidence="1" id="KW-0540">Nuclease</keyword>
<dbReference type="OMA" id="VMTHEVA"/>
<dbReference type="Pfam" id="PF00545">
    <property type="entry name" value="Ribonuclease"/>
    <property type="match status" value="1"/>
</dbReference>
<dbReference type="Proteomes" id="UP000249829">
    <property type="component" value="Unassembled WGS sequence"/>
</dbReference>
<dbReference type="SUPFAM" id="SSF53933">
    <property type="entry name" value="Microbial ribonucleases"/>
    <property type="match status" value="1"/>
</dbReference>
<accession>A0A2V5HZ88</accession>
<keyword evidence="2" id="KW-0378">Hydrolase</keyword>
<dbReference type="AlphaFoldDB" id="A0A2V5HZ88"/>
<dbReference type="EMBL" id="KZ825115">
    <property type="protein sequence ID" value="PYI21630.1"/>
    <property type="molecule type" value="Genomic_DNA"/>
</dbReference>
<feature type="signal peptide" evidence="3">
    <location>
        <begin position="1"/>
        <end position="19"/>
    </location>
</feature>
<dbReference type="Gene3D" id="3.10.450.30">
    <property type="entry name" value="Microbial ribonucleases"/>
    <property type="match status" value="1"/>
</dbReference>
<sequence length="153" mass="16668">MHVFGLIIPFALVIGPVVAAPVATSSSDTVTCTAADMSDVKKPKNVSWKVSVATAKAEMAKAGISRQGKTGYPHSYHNHQNLDWSVATCKKTDIDLLEYLVFWQRHAPIDNTRRTNEQAHSPIRVVYANDGGVMVYCGVMTHEVAKKEDNVGG</sequence>
<evidence type="ECO:0000313" key="4">
    <source>
        <dbReference type="EMBL" id="PYI21630.1"/>
    </source>
</evidence>
<proteinExistence type="predicted"/>
<evidence type="ECO:0000256" key="3">
    <source>
        <dbReference type="SAM" id="SignalP"/>
    </source>
</evidence>
<dbReference type="InterPro" id="IPR000026">
    <property type="entry name" value="N1-like"/>
</dbReference>
<dbReference type="GO" id="GO:0003723">
    <property type="term" value="F:RNA binding"/>
    <property type="evidence" value="ECO:0007669"/>
    <property type="project" value="InterPro"/>
</dbReference>
<reference evidence="4 5" key="1">
    <citation type="submission" date="2018-02" db="EMBL/GenBank/DDBJ databases">
        <title>The genomes of Aspergillus section Nigri reveals drivers in fungal speciation.</title>
        <authorList>
            <consortium name="DOE Joint Genome Institute"/>
            <person name="Vesth T.C."/>
            <person name="Nybo J."/>
            <person name="Theobald S."/>
            <person name="Brandl J."/>
            <person name="Frisvad J.C."/>
            <person name="Nielsen K.F."/>
            <person name="Lyhne E.K."/>
            <person name="Kogle M.E."/>
            <person name="Kuo A."/>
            <person name="Riley R."/>
            <person name="Clum A."/>
            <person name="Nolan M."/>
            <person name="Lipzen A."/>
            <person name="Salamov A."/>
            <person name="Henrissat B."/>
            <person name="Wiebenga A."/>
            <person name="De vries R.P."/>
            <person name="Grigoriev I.V."/>
            <person name="Mortensen U.H."/>
            <person name="Andersen M.R."/>
            <person name="Baker S.E."/>
        </authorList>
    </citation>
    <scope>NUCLEOTIDE SEQUENCE [LARGE SCALE GENOMIC DNA]</scope>
    <source>
        <strain evidence="4 5">CBS 115571</strain>
    </source>
</reference>
<protein>
    <submittedName>
        <fullName evidence="4">Uncharacterized protein</fullName>
    </submittedName>
</protein>
<evidence type="ECO:0000256" key="2">
    <source>
        <dbReference type="ARBA" id="ARBA00022801"/>
    </source>
</evidence>
<keyword evidence="5" id="KW-1185">Reference proteome</keyword>
<dbReference type="GO" id="GO:0016787">
    <property type="term" value="F:hydrolase activity"/>
    <property type="evidence" value="ECO:0007669"/>
    <property type="project" value="UniProtKB-KW"/>
</dbReference>
<dbReference type="InterPro" id="IPR016191">
    <property type="entry name" value="Ribonuclease/ribotoxin"/>
</dbReference>
<evidence type="ECO:0000256" key="1">
    <source>
        <dbReference type="ARBA" id="ARBA00022722"/>
    </source>
</evidence>
<dbReference type="GO" id="GO:0004521">
    <property type="term" value="F:RNA endonuclease activity"/>
    <property type="evidence" value="ECO:0007669"/>
    <property type="project" value="InterPro"/>
</dbReference>
<keyword evidence="3" id="KW-0732">Signal</keyword>
<name>A0A2V5HZ88_ASPV1</name>